<evidence type="ECO:0000313" key="5">
    <source>
        <dbReference type="Proteomes" id="UP001147733"/>
    </source>
</evidence>
<dbReference type="GO" id="GO:0006210">
    <property type="term" value="P:thymine catabolic process"/>
    <property type="evidence" value="ECO:0007669"/>
    <property type="project" value="TreeGrafter"/>
</dbReference>
<organism evidence="4 5">
    <name type="scientific">Penicillium citrinum</name>
    <dbReference type="NCBI Taxonomy" id="5077"/>
    <lineage>
        <taxon>Eukaryota</taxon>
        <taxon>Fungi</taxon>
        <taxon>Dikarya</taxon>
        <taxon>Ascomycota</taxon>
        <taxon>Pezizomycotina</taxon>
        <taxon>Eurotiomycetes</taxon>
        <taxon>Eurotiomycetidae</taxon>
        <taxon>Eurotiales</taxon>
        <taxon>Aspergillaceae</taxon>
        <taxon>Penicillium</taxon>
    </lineage>
</organism>
<dbReference type="PANTHER" id="PTHR43866:SF3">
    <property type="entry name" value="METHYLMALONATE-SEMIALDEHYDE DEHYDROGENASE [ACYLATING], MITOCHONDRIAL"/>
    <property type="match status" value="1"/>
</dbReference>
<feature type="region of interest" description="Disordered" evidence="2">
    <location>
        <begin position="70"/>
        <end position="94"/>
    </location>
</feature>
<reference evidence="4" key="1">
    <citation type="submission" date="2022-11" db="EMBL/GenBank/DDBJ databases">
        <authorList>
            <person name="Petersen C."/>
        </authorList>
    </citation>
    <scope>NUCLEOTIDE SEQUENCE</scope>
    <source>
        <strain evidence="4">IBT 23319</strain>
    </source>
</reference>
<accession>A0A9W9P171</accession>
<dbReference type="PANTHER" id="PTHR43866">
    <property type="entry name" value="MALONATE-SEMIALDEHYDE DEHYDROGENASE"/>
    <property type="match status" value="1"/>
</dbReference>
<dbReference type="GO" id="GO:0005739">
    <property type="term" value="C:mitochondrion"/>
    <property type="evidence" value="ECO:0007669"/>
    <property type="project" value="TreeGrafter"/>
</dbReference>
<sequence>MQMVVPTPAAPPKSPATQPEIPPDSPYGRIFDDREPMIAAVREYAFSQGFVITIARSSGGRNMYLGCDRGGVHKARDRNPGREVTSRRKRGSRRSGCPFSIYCYKSGSEKSDNKWRIRVINLQHNHDMETNLVEHSGARVMTEDHKKMIEFLLAENLPPRKIVAALKRGYPNLLVLPRDIYNLKKTLKKAEEARRQAELPEERAKRERLEQLAEQHKQQREHLEAEQKKQRVELENAQKEQREYMEKHGNLEGFSQGQGQVNQDSQLEQLEQLQQLQQLQQFDQLEQLSNHVRGGV</sequence>
<feature type="region of interest" description="Disordered" evidence="2">
    <location>
        <begin position="193"/>
        <end position="241"/>
    </location>
</feature>
<feature type="domain" description="FAR1" evidence="3">
    <location>
        <begin position="43"/>
        <end position="128"/>
    </location>
</feature>
<feature type="compositionally biased region" description="Basic and acidic residues" evidence="2">
    <location>
        <begin position="77"/>
        <end position="86"/>
    </location>
</feature>
<evidence type="ECO:0000259" key="3">
    <source>
        <dbReference type="Pfam" id="PF03101"/>
    </source>
</evidence>
<dbReference type="AlphaFoldDB" id="A0A9W9P171"/>
<dbReference type="OrthoDB" id="4359759at2759"/>
<feature type="compositionally biased region" description="Pro residues" evidence="2">
    <location>
        <begin position="8"/>
        <end position="25"/>
    </location>
</feature>
<dbReference type="InterPro" id="IPR004330">
    <property type="entry name" value="FAR1_DNA_bnd_dom"/>
</dbReference>
<comment type="caution">
    <text evidence="4">The sequence shown here is derived from an EMBL/GenBank/DDBJ whole genome shotgun (WGS) entry which is preliminary data.</text>
</comment>
<comment type="similarity">
    <text evidence="1">Belongs to the aldehyde dehydrogenase family.</text>
</comment>
<evidence type="ECO:0000313" key="4">
    <source>
        <dbReference type="EMBL" id="KAJ5233566.1"/>
    </source>
</evidence>
<dbReference type="InterPro" id="IPR010061">
    <property type="entry name" value="MeMal-semiAld_DH"/>
</dbReference>
<evidence type="ECO:0000256" key="2">
    <source>
        <dbReference type="SAM" id="MobiDB-lite"/>
    </source>
</evidence>
<evidence type="ECO:0000256" key="1">
    <source>
        <dbReference type="ARBA" id="ARBA00009986"/>
    </source>
</evidence>
<dbReference type="EMBL" id="JAPQKT010000004">
    <property type="protein sequence ID" value="KAJ5233566.1"/>
    <property type="molecule type" value="Genomic_DNA"/>
</dbReference>
<gene>
    <name evidence="4" type="ORF">N7469_005332</name>
</gene>
<dbReference type="GO" id="GO:0004491">
    <property type="term" value="F:methylmalonate-semialdehyde dehydrogenase (acylating, NAD) activity"/>
    <property type="evidence" value="ECO:0007669"/>
    <property type="project" value="InterPro"/>
</dbReference>
<dbReference type="GO" id="GO:0006574">
    <property type="term" value="P:L-valine catabolic process"/>
    <property type="evidence" value="ECO:0007669"/>
    <property type="project" value="TreeGrafter"/>
</dbReference>
<dbReference type="RefSeq" id="XP_056501066.1">
    <property type="nucleotide sequence ID" value="XM_056644252.1"/>
</dbReference>
<dbReference type="Pfam" id="PF03101">
    <property type="entry name" value="FAR1"/>
    <property type="match status" value="1"/>
</dbReference>
<keyword evidence="5" id="KW-1185">Reference proteome</keyword>
<name>A0A9W9P171_PENCI</name>
<feature type="region of interest" description="Disordered" evidence="2">
    <location>
        <begin position="1"/>
        <end position="28"/>
    </location>
</feature>
<proteinExistence type="inferred from homology"/>
<reference evidence="4" key="2">
    <citation type="journal article" date="2023" name="IMA Fungus">
        <title>Comparative genomic study of the Penicillium genus elucidates a diverse pangenome and 15 lateral gene transfer events.</title>
        <authorList>
            <person name="Petersen C."/>
            <person name="Sorensen T."/>
            <person name="Nielsen M.R."/>
            <person name="Sondergaard T.E."/>
            <person name="Sorensen J.L."/>
            <person name="Fitzpatrick D.A."/>
            <person name="Frisvad J.C."/>
            <person name="Nielsen K.L."/>
        </authorList>
    </citation>
    <scope>NUCLEOTIDE SEQUENCE</scope>
    <source>
        <strain evidence="4">IBT 23319</strain>
    </source>
</reference>
<protein>
    <recommendedName>
        <fullName evidence="3">FAR1 domain-containing protein</fullName>
    </recommendedName>
</protein>
<dbReference type="Proteomes" id="UP001147733">
    <property type="component" value="Unassembled WGS sequence"/>
</dbReference>
<dbReference type="GeneID" id="81383419"/>